<dbReference type="Ensembl" id="ENSCABT00000014660.1">
    <property type="protein sequence ID" value="ENSCABP00000013365.1"/>
    <property type="gene ID" value="ENSCABG00000010023.1"/>
</dbReference>
<evidence type="ECO:0000256" key="2">
    <source>
        <dbReference type="ARBA" id="ARBA00022884"/>
    </source>
</evidence>
<name>A0A8C0GX68_CHEAB</name>
<feature type="region of interest" description="Disordered" evidence="5">
    <location>
        <begin position="214"/>
        <end position="235"/>
    </location>
</feature>
<dbReference type="InterPro" id="IPR051186">
    <property type="entry name" value="RRM_HNRPC/RALY_subfam"/>
</dbReference>
<accession>A0A8C0GX68</accession>
<dbReference type="OMA" id="EDPHITA"/>
<dbReference type="PANTHER" id="PTHR13968:SF6">
    <property type="entry name" value="RNA-BINDING PROTEIN RALY"/>
    <property type="match status" value="1"/>
</dbReference>
<dbReference type="PIRSF" id="PIRSF037992">
    <property type="entry name" value="hnRNP-C_Raly"/>
    <property type="match status" value="1"/>
</dbReference>
<dbReference type="PROSITE" id="PS50102">
    <property type="entry name" value="RRM"/>
    <property type="match status" value="1"/>
</dbReference>
<dbReference type="GO" id="GO:0071013">
    <property type="term" value="C:catalytic step 2 spliceosome"/>
    <property type="evidence" value="ECO:0007669"/>
    <property type="project" value="Ensembl"/>
</dbReference>
<dbReference type="InterPro" id="IPR017347">
    <property type="entry name" value="hnRNP_C"/>
</dbReference>
<dbReference type="CDD" id="cd12604">
    <property type="entry name" value="RRM_RALY"/>
    <property type="match status" value="1"/>
</dbReference>
<dbReference type="SMART" id="SM00360">
    <property type="entry name" value="RRM"/>
    <property type="match status" value="1"/>
</dbReference>
<dbReference type="GO" id="GO:0003723">
    <property type="term" value="F:RNA binding"/>
    <property type="evidence" value="ECO:0007669"/>
    <property type="project" value="UniProtKB-UniRule"/>
</dbReference>
<dbReference type="GeneTree" id="ENSGT00940000157601"/>
<dbReference type="InterPro" id="IPR000504">
    <property type="entry name" value="RRM_dom"/>
</dbReference>
<dbReference type="InterPro" id="IPR012677">
    <property type="entry name" value="Nucleotide-bd_a/b_plait_sf"/>
</dbReference>
<dbReference type="SUPFAM" id="SSF54928">
    <property type="entry name" value="RNA-binding domain, RBD"/>
    <property type="match status" value="1"/>
</dbReference>
<organism evidence="7 8">
    <name type="scientific">Chelonoidis abingdonii</name>
    <name type="common">Abingdon island giant tortoise</name>
    <name type="synonym">Testudo abingdonii</name>
    <dbReference type="NCBI Taxonomy" id="106734"/>
    <lineage>
        <taxon>Eukaryota</taxon>
        <taxon>Metazoa</taxon>
        <taxon>Chordata</taxon>
        <taxon>Craniata</taxon>
        <taxon>Vertebrata</taxon>
        <taxon>Euteleostomi</taxon>
        <taxon>Archelosauria</taxon>
        <taxon>Testudinata</taxon>
        <taxon>Testudines</taxon>
        <taxon>Cryptodira</taxon>
        <taxon>Durocryptodira</taxon>
        <taxon>Testudinoidea</taxon>
        <taxon>Testudinidae</taxon>
        <taxon>Chelonoidis</taxon>
    </lineage>
</organism>
<protein>
    <submittedName>
        <fullName evidence="7">RALY heteroous nuclear ribonucleoprotein</fullName>
    </submittedName>
</protein>
<sequence>MSLKVQTSNITNKNDPKSINSRVFIGNLNTAVVKKSDVETIFSKYGRVVGCSVHKGYAFVQYSNERHARAAVLGENGRILAGQTLDINMAGEPKPNRPKGLKRATSALYSGYDFDYDYYRDDFYDRLFEYRGRVSPVPRVVPVKRPRVTIPLVRRVKATLPVKLFTRSAAIANSSAKLKLKCNELQTIKTELTQIKSNIDALLGRLEQIAEEQKSSTGQLTAHNGTERGQGAQTQRSPFQSQLFQLCRPFLGSLRPISQDDTASEAEITKEEPLNGEEGEEEGLTRDDCEDELVSSNGKGAPALLRALINLL</sequence>
<dbReference type="PANTHER" id="PTHR13968">
    <property type="entry name" value="HETEROGENEOUS NUCLEAR RIBONUCLEOPROTEIN"/>
    <property type="match status" value="1"/>
</dbReference>
<keyword evidence="2 4" id="KW-0694">RNA-binding</keyword>
<evidence type="ECO:0000256" key="3">
    <source>
        <dbReference type="ARBA" id="ARBA00023054"/>
    </source>
</evidence>
<dbReference type="InterPro" id="IPR034502">
    <property type="entry name" value="RALY_RRM"/>
</dbReference>
<dbReference type="FunFam" id="3.30.70.330:FF:000019">
    <property type="entry name" value="heterogeneous nuclear ribonucleoproteins C1/C2 isoform X1"/>
    <property type="match status" value="1"/>
</dbReference>
<evidence type="ECO:0000313" key="8">
    <source>
        <dbReference type="Proteomes" id="UP000694404"/>
    </source>
</evidence>
<feature type="compositionally biased region" description="Polar residues" evidence="5">
    <location>
        <begin position="215"/>
        <end position="224"/>
    </location>
</feature>
<feature type="compositionally biased region" description="Acidic residues" evidence="5">
    <location>
        <begin position="274"/>
        <end position="293"/>
    </location>
</feature>
<evidence type="ECO:0000259" key="6">
    <source>
        <dbReference type="PROSITE" id="PS50102"/>
    </source>
</evidence>
<gene>
    <name evidence="7" type="primary">RALY</name>
</gene>
<dbReference type="Gene3D" id="3.30.70.330">
    <property type="match status" value="1"/>
</dbReference>
<keyword evidence="3" id="KW-0175">Coiled coil</keyword>
<feature type="domain" description="RRM" evidence="6">
    <location>
        <begin position="21"/>
        <end position="92"/>
    </location>
</feature>
<reference evidence="7" key="2">
    <citation type="submission" date="2025-09" db="UniProtKB">
        <authorList>
            <consortium name="Ensembl"/>
        </authorList>
    </citation>
    <scope>IDENTIFICATION</scope>
</reference>
<comment type="similarity">
    <text evidence="1">Belongs to the RRM HNRPC family. RALY subfamily.</text>
</comment>
<reference evidence="7" key="1">
    <citation type="submission" date="2025-08" db="UniProtKB">
        <authorList>
            <consortium name="Ensembl"/>
        </authorList>
    </citation>
    <scope>IDENTIFICATION</scope>
</reference>
<evidence type="ECO:0000313" key="7">
    <source>
        <dbReference type="Ensembl" id="ENSCABP00000013365.1"/>
    </source>
</evidence>
<dbReference type="Proteomes" id="UP000694404">
    <property type="component" value="Unplaced"/>
</dbReference>
<feature type="region of interest" description="Disordered" evidence="5">
    <location>
        <begin position="255"/>
        <end position="297"/>
    </location>
</feature>
<dbReference type="Pfam" id="PF00076">
    <property type="entry name" value="RRM_1"/>
    <property type="match status" value="1"/>
</dbReference>
<dbReference type="AlphaFoldDB" id="A0A8C0GX68"/>
<evidence type="ECO:0000256" key="5">
    <source>
        <dbReference type="SAM" id="MobiDB-lite"/>
    </source>
</evidence>
<dbReference type="InterPro" id="IPR035979">
    <property type="entry name" value="RBD_domain_sf"/>
</dbReference>
<keyword evidence="8" id="KW-1185">Reference proteome</keyword>
<evidence type="ECO:0000256" key="1">
    <source>
        <dbReference type="ARBA" id="ARBA00008631"/>
    </source>
</evidence>
<proteinExistence type="inferred from homology"/>
<evidence type="ECO:0000256" key="4">
    <source>
        <dbReference type="PROSITE-ProRule" id="PRU00176"/>
    </source>
</evidence>